<evidence type="ECO:0008006" key="3">
    <source>
        <dbReference type="Google" id="ProtNLM"/>
    </source>
</evidence>
<dbReference type="InterPro" id="IPR014717">
    <property type="entry name" value="Transl_elong_EF1B/ribsomal_bS6"/>
</dbReference>
<protein>
    <recommendedName>
        <fullName evidence="3">Type IV pilus biogenesis protein PilO</fullName>
    </recommendedName>
</protein>
<gene>
    <name evidence="2" type="ORF">AVDCRST_MAG35-2404</name>
</gene>
<organism evidence="2">
    <name type="scientific">uncultured Quadrisphaera sp</name>
    <dbReference type="NCBI Taxonomy" id="904978"/>
    <lineage>
        <taxon>Bacteria</taxon>
        <taxon>Bacillati</taxon>
        <taxon>Actinomycetota</taxon>
        <taxon>Actinomycetes</taxon>
        <taxon>Kineosporiales</taxon>
        <taxon>Kineosporiaceae</taxon>
        <taxon>Quadrisphaera</taxon>
        <taxon>environmental samples</taxon>
    </lineage>
</organism>
<reference evidence="2" key="1">
    <citation type="submission" date="2020-02" db="EMBL/GenBank/DDBJ databases">
        <authorList>
            <person name="Meier V. D."/>
        </authorList>
    </citation>
    <scope>NUCLEOTIDE SEQUENCE</scope>
    <source>
        <strain evidence="2">AVDCRST_MAG35</strain>
    </source>
</reference>
<name>A0A6J4PWS9_9ACTN</name>
<accession>A0A6J4PWS9</accession>
<feature type="compositionally biased region" description="Low complexity" evidence="1">
    <location>
        <begin position="230"/>
        <end position="247"/>
    </location>
</feature>
<dbReference type="Gene3D" id="3.30.70.60">
    <property type="match status" value="1"/>
</dbReference>
<dbReference type="EMBL" id="CADCUY010000489">
    <property type="protein sequence ID" value="CAA9427804.1"/>
    <property type="molecule type" value="Genomic_DNA"/>
</dbReference>
<feature type="region of interest" description="Disordered" evidence="1">
    <location>
        <begin position="219"/>
        <end position="247"/>
    </location>
</feature>
<evidence type="ECO:0000313" key="2">
    <source>
        <dbReference type="EMBL" id="CAA9427804.1"/>
    </source>
</evidence>
<proteinExistence type="predicted"/>
<sequence>MLTTARGWLAATAVVAVLLTTAVWFLLISPTRAEAAATRELTAAAEASNAQLVVRLEQLEQQFIELPAKEAELAAVRVAMPEDDAIPELIRTVDAYAAETGVTLMSLAPGAPVLPVPDPAPAAPAAPAADGTVAPAPVAPAGPVTVSIPLVTTVVGDYFEVKAFLEELQTGSRAHLVTDLSLTAETPAEATGGKPATRPGDVTMTVTGSVFALRDPAATATPAVPPAPGTAPVAPTTPDAAPAAVVS</sequence>
<evidence type="ECO:0000256" key="1">
    <source>
        <dbReference type="SAM" id="MobiDB-lite"/>
    </source>
</evidence>
<dbReference type="AlphaFoldDB" id="A0A6J4PWS9"/>